<evidence type="ECO:0000259" key="9">
    <source>
        <dbReference type="Pfam" id="PF09115"/>
    </source>
</evidence>
<dbReference type="Pfam" id="PF13177">
    <property type="entry name" value="DNA_pol3_delta2"/>
    <property type="match status" value="1"/>
</dbReference>
<keyword evidence="8" id="KW-0472">Membrane</keyword>
<dbReference type="EC" id="2.7.7.7" evidence="1"/>
<proteinExistence type="predicted"/>
<dbReference type="GO" id="GO:0009360">
    <property type="term" value="C:DNA polymerase III complex"/>
    <property type="evidence" value="ECO:0007669"/>
    <property type="project" value="InterPro"/>
</dbReference>
<dbReference type="Pfam" id="PF09115">
    <property type="entry name" value="DNApol3-delta_C"/>
    <property type="match status" value="1"/>
</dbReference>
<comment type="catalytic activity">
    <reaction evidence="7">
        <text>DNA(n) + a 2'-deoxyribonucleoside 5'-triphosphate = DNA(n+1) + diphosphate</text>
        <dbReference type="Rhea" id="RHEA:22508"/>
        <dbReference type="Rhea" id="RHEA-COMP:17339"/>
        <dbReference type="Rhea" id="RHEA-COMP:17340"/>
        <dbReference type="ChEBI" id="CHEBI:33019"/>
        <dbReference type="ChEBI" id="CHEBI:61560"/>
        <dbReference type="ChEBI" id="CHEBI:173112"/>
        <dbReference type="EC" id="2.7.7.7"/>
    </reaction>
</comment>
<evidence type="ECO:0000256" key="6">
    <source>
        <dbReference type="ARBA" id="ARBA00022932"/>
    </source>
</evidence>
<evidence type="ECO:0000313" key="10">
    <source>
        <dbReference type="EMBL" id="VFK21139.1"/>
    </source>
</evidence>
<dbReference type="AlphaFoldDB" id="A0A450WVY5"/>
<dbReference type="Gene3D" id="3.40.50.300">
    <property type="entry name" value="P-loop containing nucleotide triphosphate hydrolases"/>
    <property type="match status" value="1"/>
</dbReference>
<feature type="transmembrane region" description="Helical" evidence="8">
    <location>
        <begin position="250"/>
        <end position="267"/>
    </location>
</feature>
<reference evidence="10" key="1">
    <citation type="submission" date="2019-02" db="EMBL/GenBank/DDBJ databases">
        <authorList>
            <person name="Gruber-Vodicka R. H."/>
            <person name="Seah K. B. B."/>
        </authorList>
    </citation>
    <scope>NUCLEOTIDE SEQUENCE</scope>
    <source>
        <strain evidence="10">BECK_S313</strain>
    </source>
</reference>
<gene>
    <name evidence="10" type="ORF">BECKLPF1236B_GA0070989_12392</name>
</gene>
<keyword evidence="3" id="KW-0808">Transferase</keyword>
<dbReference type="Gene3D" id="1.20.272.10">
    <property type="match status" value="1"/>
</dbReference>
<dbReference type="SUPFAM" id="SSF52540">
    <property type="entry name" value="P-loop containing nucleoside triphosphate hydrolases"/>
    <property type="match status" value="1"/>
</dbReference>
<dbReference type="PANTHER" id="PTHR11669:SF8">
    <property type="entry name" value="DNA POLYMERASE III SUBUNIT DELTA"/>
    <property type="match status" value="1"/>
</dbReference>
<accession>A0A450WVY5</accession>
<dbReference type="GO" id="GO:0003887">
    <property type="term" value="F:DNA-directed DNA polymerase activity"/>
    <property type="evidence" value="ECO:0007669"/>
    <property type="project" value="UniProtKB-KW"/>
</dbReference>
<dbReference type="EMBL" id="CAADFK010000239">
    <property type="protein sequence ID" value="VFK21139.1"/>
    <property type="molecule type" value="Genomic_DNA"/>
</dbReference>
<evidence type="ECO:0000256" key="4">
    <source>
        <dbReference type="ARBA" id="ARBA00022695"/>
    </source>
</evidence>
<feature type="domain" description="DNA polymerase III delta subunit C-terminal" evidence="9">
    <location>
        <begin position="222"/>
        <end position="334"/>
    </location>
</feature>
<dbReference type="GO" id="GO:0006261">
    <property type="term" value="P:DNA-templated DNA replication"/>
    <property type="evidence" value="ECO:0007669"/>
    <property type="project" value="TreeGrafter"/>
</dbReference>
<name>A0A450WVY5_9GAMM</name>
<dbReference type="InterPro" id="IPR027417">
    <property type="entry name" value="P-loop_NTPase"/>
</dbReference>
<dbReference type="InterPro" id="IPR050238">
    <property type="entry name" value="DNA_Rep/Repair_Clamp_Loader"/>
</dbReference>
<evidence type="ECO:0000256" key="7">
    <source>
        <dbReference type="ARBA" id="ARBA00049244"/>
    </source>
</evidence>
<keyword evidence="4" id="KW-0548">Nucleotidyltransferase</keyword>
<evidence type="ECO:0000256" key="2">
    <source>
        <dbReference type="ARBA" id="ARBA00014363"/>
    </source>
</evidence>
<keyword evidence="8" id="KW-1133">Transmembrane helix</keyword>
<keyword evidence="8" id="KW-0812">Transmembrane</keyword>
<evidence type="ECO:0000256" key="8">
    <source>
        <dbReference type="SAM" id="Phobius"/>
    </source>
</evidence>
<organism evidence="10">
    <name type="scientific">Candidatus Kentrum sp. LPFa</name>
    <dbReference type="NCBI Taxonomy" id="2126335"/>
    <lineage>
        <taxon>Bacteria</taxon>
        <taxon>Pseudomonadati</taxon>
        <taxon>Pseudomonadota</taxon>
        <taxon>Gammaproteobacteria</taxon>
        <taxon>Candidatus Kentrum</taxon>
    </lineage>
</organism>
<keyword evidence="6" id="KW-0239">DNA-directed DNA polymerase</keyword>
<dbReference type="GO" id="GO:0003677">
    <property type="term" value="F:DNA binding"/>
    <property type="evidence" value="ECO:0007669"/>
    <property type="project" value="InterPro"/>
</dbReference>
<evidence type="ECO:0000256" key="1">
    <source>
        <dbReference type="ARBA" id="ARBA00012417"/>
    </source>
</evidence>
<dbReference type="InterPro" id="IPR015199">
    <property type="entry name" value="DNA_pol_III_delta_C"/>
</dbReference>
<protein>
    <recommendedName>
        <fullName evidence="2">DNA polymerase III subunit delta'</fullName>
        <ecNumber evidence="1">2.7.7.7</ecNumber>
    </recommendedName>
</protein>
<keyword evidence="5" id="KW-0235">DNA replication</keyword>
<dbReference type="PANTHER" id="PTHR11669">
    <property type="entry name" value="REPLICATION FACTOR C / DNA POLYMERASE III GAMMA-TAU SUBUNIT"/>
    <property type="match status" value="1"/>
</dbReference>
<evidence type="ECO:0000256" key="3">
    <source>
        <dbReference type="ARBA" id="ARBA00022679"/>
    </source>
</evidence>
<sequence length="340" mass="37723">MPLTSKSHARSAAPAPFPWQAKQWEECLHLQHTDRIPHAFLLRGVAGNGKRAFAMRLANALICDDTRPAMRPCGVCRGCILFQARTHPDVEIVEALPGKKNIGIERIREVIDHVWLSCQYASRKPVVAPEAERMTISAANTLLKTLEEPPGKAVFILVTDRSDQLPITVRSRCRFLDFPIPPRELVLPWLVKQLPSGIDAGLLLDAASGAPLLAVRYGEGDTLQQQIALHKELTMLLTGKANPVIIAARWKALGCAVVLPWILGYVVDSIRLRFRGRPQSTIHLDGADALRGLIEKSDASFGYRLLDHCLEARRAWEDSTSLNELLLLEGLAIHFTMHDS</sequence>
<evidence type="ECO:0000256" key="5">
    <source>
        <dbReference type="ARBA" id="ARBA00022705"/>
    </source>
</evidence>